<feature type="domain" description="Type I restriction modification DNA specificity" evidence="4">
    <location>
        <begin position="79"/>
        <end position="195"/>
    </location>
</feature>
<evidence type="ECO:0000313" key="5">
    <source>
        <dbReference type="EMBL" id="QPF92125.1"/>
    </source>
</evidence>
<dbReference type="REBASE" id="457106">
    <property type="entry name" value="S.Bge5040ORF2125P"/>
</dbReference>
<evidence type="ECO:0000313" key="6">
    <source>
        <dbReference type="Proteomes" id="UP000594621"/>
    </source>
</evidence>
<dbReference type="Pfam" id="PF01420">
    <property type="entry name" value="Methylase_S"/>
    <property type="match status" value="2"/>
</dbReference>
<evidence type="ECO:0000256" key="1">
    <source>
        <dbReference type="ARBA" id="ARBA00010923"/>
    </source>
</evidence>
<proteinExistence type="inferred from homology"/>
<keyword evidence="6" id="KW-1185">Reference proteome</keyword>
<dbReference type="SUPFAM" id="SSF116734">
    <property type="entry name" value="DNA methylase specificity domain"/>
    <property type="match status" value="2"/>
</dbReference>
<comment type="similarity">
    <text evidence="1">Belongs to the type-I restriction system S methylase family.</text>
</comment>
<dbReference type="Gene3D" id="3.90.220.20">
    <property type="entry name" value="DNA methylase specificity domains"/>
    <property type="match status" value="2"/>
</dbReference>
<dbReference type="PANTHER" id="PTHR43140:SF1">
    <property type="entry name" value="TYPE I RESTRICTION ENZYME ECOKI SPECIFICITY SUBUNIT"/>
    <property type="match status" value="1"/>
</dbReference>
<dbReference type="PANTHER" id="PTHR43140">
    <property type="entry name" value="TYPE-1 RESTRICTION ENZYME ECOKI SPECIFICITY PROTEIN"/>
    <property type="match status" value="1"/>
</dbReference>
<reference evidence="5 6" key="1">
    <citation type="submission" date="2020-09" db="EMBL/GenBank/DDBJ databases">
        <title>Complete genomes of bradyrhizobia occurring on native shrubby legumes in Australia.</title>
        <authorList>
            <person name="Lafay B."/>
        </authorList>
    </citation>
    <scope>NUCLEOTIDE SEQUENCE [LARGE SCALE GENOMIC DNA]</scope>
    <source>
        <strain evidence="5 6">BDV5040</strain>
    </source>
</reference>
<keyword evidence="5" id="KW-0255">Endonuclease</keyword>
<dbReference type="KEGG" id="bcou:IC761_02130"/>
<name>A0A7S9H0W2_9BRAD</name>
<gene>
    <name evidence="5" type="ORF">IC761_02130</name>
</gene>
<evidence type="ECO:0000256" key="2">
    <source>
        <dbReference type="ARBA" id="ARBA00022747"/>
    </source>
</evidence>
<dbReference type="Gene3D" id="1.10.287.1120">
    <property type="entry name" value="Bipartite methylase S protein"/>
    <property type="match status" value="1"/>
</dbReference>
<dbReference type="GO" id="GO:0004519">
    <property type="term" value="F:endonuclease activity"/>
    <property type="evidence" value="ECO:0007669"/>
    <property type="project" value="UniProtKB-KW"/>
</dbReference>
<dbReference type="Proteomes" id="UP000594621">
    <property type="component" value="Chromosome"/>
</dbReference>
<evidence type="ECO:0000256" key="3">
    <source>
        <dbReference type="ARBA" id="ARBA00023125"/>
    </source>
</evidence>
<protein>
    <submittedName>
        <fullName evidence="5">Restriction endonuclease subunit S</fullName>
    </submittedName>
</protein>
<accession>A0A7S9H0W2</accession>
<keyword evidence="5" id="KW-0378">Hydrolase</keyword>
<dbReference type="InterPro" id="IPR051212">
    <property type="entry name" value="Type-I_RE_S_subunit"/>
</dbReference>
<dbReference type="AlphaFoldDB" id="A0A7S9H0W2"/>
<evidence type="ECO:0000259" key="4">
    <source>
        <dbReference type="Pfam" id="PF01420"/>
    </source>
</evidence>
<dbReference type="RefSeq" id="WP_195801670.1">
    <property type="nucleotide sequence ID" value="NZ_CP061379.1"/>
</dbReference>
<feature type="domain" description="Type I restriction modification DNA specificity" evidence="4">
    <location>
        <begin position="295"/>
        <end position="397"/>
    </location>
</feature>
<sequence length="473" mass="52755">MIDGLRSYPEMKPSGLAWLDDVPAHWDVRRIKTLLSEVDNRTRTGTERLLSLRMRQGLVDHIDAGGKLIPPESLVNFKIVEPGQVVMNRMRAAAGLFGVASVRGLVSPDYAVFEPKPEAFNPYLLQAFRLPSLSAVFRAESKGLGTGESGFLRLYTDRFGPIPVPYPPLDEQRLIVRFLDRHGAQTAKLIRAKKKIIALLNEQKQAIIHRAVTRGLDPNVKLKPSGVSWLGDVPEGWDVAALRHRYDQCLGKMLDTKRITGAYLVPYLRNTDVQWEGINVINLPLMDVPPDEYARYCVRLGDLLVCEGGEIGRAAIWSNALELCAFQKALHRLRPRNLKRDNPQFLLLQLRLAVALGAFVDGHESTIAHLTGEKLRAHRFVFPSLVEQQRIISHIETQSLEINAAADRVEREIALIQEFRTRLIADVVTGKLDVRAAAASLPEVAELEATDDLAEGDDLDEVIDDAESEEVAA</sequence>
<keyword evidence="3" id="KW-0238">DNA-binding</keyword>
<dbReference type="InterPro" id="IPR044946">
    <property type="entry name" value="Restrct_endonuc_typeI_TRD_sf"/>
</dbReference>
<dbReference type="GO" id="GO:0003677">
    <property type="term" value="F:DNA binding"/>
    <property type="evidence" value="ECO:0007669"/>
    <property type="project" value="UniProtKB-KW"/>
</dbReference>
<keyword evidence="5" id="KW-0540">Nuclease</keyword>
<organism evidence="5 6">
    <name type="scientific">Bradyrhizobium commune</name>
    <dbReference type="NCBI Taxonomy" id="83627"/>
    <lineage>
        <taxon>Bacteria</taxon>
        <taxon>Pseudomonadati</taxon>
        <taxon>Pseudomonadota</taxon>
        <taxon>Alphaproteobacteria</taxon>
        <taxon>Hyphomicrobiales</taxon>
        <taxon>Nitrobacteraceae</taxon>
        <taxon>Bradyrhizobium</taxon>
    </lineage>
</organism>
<keyword evidence="2" id="KW-0680">Restriction system</keyword>
<dbReference type="InterPro" id="IPR000055">
    <property type="entry name" value="Restrct_endonuc_typeI_TRD"/>
</dbReference>
<dbReference type="GO" id="GO:0009307">
    <property type="term" value="P:DNA restriction-modification system"/>
    <property type="evidence" value="ECO:0007669"/>
    <property type="project" value="UniProtKB-KW"/>
</dbReference>
<dbReference type="EMBL" id="CP061379">
    <property type="protein sequence ID" value="QPF92125.1"/>
    <property type="molecule type" value="Genomic_DNA"/>
</dbReference>